<dbReference type="EMBL" id="PVWK01000020">
    <property type="protein sequence ID" value="PSB33237.1"/>
    <property type="molecule type" value="Genomic_DNA"/>
</dbReference>
<evidence type="ECO:0000313" key="2">
    <source>
        <dbReference type="Proteomes" id="UP000239576"/>
    </source>
</evidence>
<reference evidence="1 2" key="2">
    <citation type="submission" date="2018-03" db="EMBL/GenBank/DDBJ databases">
        <title>The ancient ancestry and fast evolution of plastids.</title>
        <authorList>
            <person name="Moore K.R."/>
            <person name="Magnabosco C."/>
            <person name="Momper L."/>
            <person name="Gold D.A."/>
            <person name="Bosak T."/>
            <person name="Fournier G.P."/>
        </authorList>
    </citation>
    <scope>NUCLEOTIDE SEQUENCE [LARGE SCALE GENOMIC DNA]</scope>
    <source>
        <strain evidence="1 2">ULC18</strain>
    </source>
</reference>
<evidence type="ECO:0000313" key="1">
    <source>
        <dbReference type="EMBL" id="PSB33237.1"/>
    </source>
</evidence>
<dbReference type="RefSeq" id="WP_106255138.1">
    <property type="nucleotide sequence ID" value="NZ_CAWNSW010000120.1"/>
</dbReference>
<organism evidence="1 2">
    <name type="scientific">Stenomitos frigidus ULC18</name>
    <dbReference type="NCBI Taxonomy" id="2107698"/>
    <lineage>
        <taxon>Bacteria</taxon>
        <taxon>Bacillati</taxon>
        <taxon>Cyanobacteriota</taxon>
        <taxon>Cyanophyceae</taxon>
        <taxon>Leptolyngbyales</taxon>
        <taxon>Leptolyngbyaceae</taxon>
        <taxon>Stenomitos</taxon>
    </lineage>
</organism>
<name>A0A2T1EKF7_9CYAN</name>
<comment type="caution">
    <text evidence="1">The sequence shown here is derived from an EMBL/GenBank/DDBJ whole genome shotgun (WGS) entry which is preliminary data.</text>
</comment>
<accession>A0A2T1EKF7</accession>
<dbReference type="Proteomes" id="UP000239576">
    <property type="component" value="Unassembled WGS sequence"/>
</dbReference>
<sequence length="60" mass="6752">MPQPTKQQQLAALAQAEAALHLANVRCQKEPRNSQWRVEQAQCQATVQALRTQLWGRGGR</sequence>
<gene>
    <name evidence="1" type="ORF">C7B82_04580</name>
</gene>
<reference evidence="2" key="1">
    <citation type="submission" date="2018-02" db="EMBL/GenBank/DDBJ databases">
        <authorList>
            <person name="Moore K."/>
            <person name="Momper L."/>
        </authorList>
    </citation>
    <scope>NUCLEOTIDE SEQUENCE [LARGE SCALE GENOMIC DNA]</scope>
    <source>
        <strain evidence="2">ULC18</strain>
    </source>
</reference>
<dbReference type="AlphaFoldDB" id="A0A2T1EKF7"/>
<keyword evidence="2" id="KW-1185">Reference proteome</keyword>
<proteinExistence type="predicted"/>
<protein>
    <submittedName>
        <fullName evidence="1">Uncharacterized protein</fullName>
    </submittedName>
</protein>